<reference evidence="1 2" key="1">
    <citation type="journal article" date="2011" name="BMC Genomics">
        <title>Insight into cross-talk between intra-amoebal pathogens.</title>
        <authorList>
            <person name="Gimenez G."/>
            <person name="Bertelli C."/>
            <person name="Moliner C."/>
            <person name="Robert C."/>
            <person name="Raoult D."/>
            <person name="Fournier P.E."/>
            <person name="Greub G."/>
        </authorList>
    </citation>
    <scope>NUCLEOTIDE SEQUENCE [LARGE SCALE GENOMIC DNA]</scope>
    <source>
        <strain evidence="1 2">LLAP12</strain>
    </source>
</reference>
<organism evidence="1 2">
    <name type="scientific">Legionella drancourtii LLAP12</name>
    <dbReference type="NCBI Taxonomy" id="658187"/>
    <lineage>
        <taxon>Bacteria</taxon>
        <taxon>Pseudomonadati</taxon>
        <taxon>Pseudomonadota</taxon>
        <taxon>Gammaproteobacteria</taxon>
        <taxon>Legionellales</taxon>
        <taxon>Legionellaceae</taxon>
        <taxon>Legionella</taxon>
    </lineage>
</organism>
<accession>G9EKE8</accession>
<dbReference type="AlphaFoldDB" id="G9EKE8"/>
<dbReference type="HOGENOM" id="CLU_3253451_0_0_6"/>
<evidence type="ECO:0000313" key="2">
    <source>
        <dbReference type="Proteomes" id="UP000002770"/>
    </source>
</evidence>
<dbReference type="EMBL" id="JH413801">
    <property type="protein sequence ID" value="EHL32299.1"/>
    <property type="molecule type" value="Genomic_DNA"/>
</dbReference>
<protein>
    <submittedName>
        <fullName evidence="1">Uncharacterized protein</fullName>
    </submittedName>
</protein>
<evidence type="ECO:0000313" key="1">
    <source>
        <dbReference type="EMBL" id="EHL32299.1"/>
    </source>
</evidence>
<keyword evidence="2" id="KW-1185">Reference proteome</keyword>
<proteinExistence type="predicted"/>
<sequence length="42" mass="4802">MYALQFFHTLPPYLIKSNLFTILGAHLGAHKNDLAPKKRTPH</sequence>
<name>G9EKE8_9GAMM</name>
<dbReference type="Proteomes" id="UP000002770">
    <property type="component" value="Unassembled WGS sequence"/>
</dbReference>
<dbReference type="InParanoid" id="G9EKE8"/>
<gene>
    <name evidence="1" type="ORF">LDG_5678</name>
</gene>